<organism evidence="2 3">
    <name type="scientific">Gossypium australe</name>
    <dbReference type="NCBI Taxonomy" id="47621"/>
    <lineage>
        <taxon>Eukaryota</taxon>
        <taxon>Viridiplantae</taxon>
        <taxon>Streptophyta</taxon>
        <taxon>Embryophyta</taxon>
        <taxon>Tracheophyta</taxon>
        <taxon>Spermatophyta</taxon>
        <taxon>Magnoliopsida</taxon>
        <taxon>eudicotyledons</taxon>
        <taxon>Gunneridae</taxon>
        <taxon>Pentapetalae</taxon>
        <taxon>rosids</taxon>
        <taxon>malvids</taxon>
        <taxon>Malvales</taxon>
        <taxon>Malvaceae</taxon>
        <taxon>Malvoideae</taxon>
        <taxon>Gossypium</taxon>
    </lineage>
</organism>
<keyword evidence="2" id="KW-0808">Transferase</keyword>
<sequence length="388" mass="46420">MKLLSWNVRGLGSPRSVKRLRHMLKAQNPQVVFFMETKVCRSKMERNHFSCGYVIGIDVDPEGTRRGLCLAWKQEVSVKLRQFSKRYIDVVIDGNNLRGKWRFTGFYGSPYEHDRNNSWADLKNLYIEERVPWLVREKNEGFLETKEEWSYFERFYQIVVLWIWVSLEDGLHGKEEIYRRQTYVSGLTGELQTEIRWQVSTKRAEQGAKEAAFRFEAWWTMEESFDEEVKIIWESSSDERYWEQRARINWLKYGDRNTAFFHYQATQRRRRNMIHKMQDENGRETEISQDIKDIPRSYFQKLFRSEEMGRSDHLLSGIEKCITEEDNHQLTMPYTKEEIKAATFEMGPTKAPEEDGLHALFYQKCWHIVSDAVIKFCLQTLNEGKDFK</sequence>
<dbReference type="InterPro" id="IPR005135">
    <property type="entry name" value="Endo/exonuclease/phosphatase"/>
</dbReference>
<dbReference type="InterPro" id="IPR036691">
    <property type="entry name" value="Endo/exonu/phosph_ase_sf"/>
</dbReference>
<dbReference type="PANTHER" id="PTHR35218">
    <property type="entry name" value="RNASE H DOMAIN-CONTAINING PROTEIN"/>
    <property type="match status" value="1"/>
</dbReference>
<accession>A0A5B6V9C1</accession>
<dbReference type="SUPFAM" id="SSF56219">
    <property type="entry name" value="DNase I-like"/>
    <property type="match status" value="1"/>
</dbReference>
<gene>
    <name evidence="2" type="ORF">EPI10_000701</name>
</gene>
<evidence type="ECO:0000313" key="2">
    <source>
        <dbReference type="EMBL" id="KAA3465546.1"/>
    </source>
</evidence>
<feature type="domain" description="Endonuclease/exonuclease/phosphatase" evidence="1">
    <location>
        <begin position="4"/>
        <end position="130"/>
    </location>
</feature>
<dbReference type="PANTHER" id="PTHR35218:SF9">
    <property type="entry name" value="ENDONUCLEASE_EXONUCLEASE_PHOSPHATASE DOMAIN-CONTAINING PROTEIN"/>
    <property type="match status" value="1"/>
</dbReference>
<dbReference type="Gene3D" id="3.60.10.10">
    <property type="entry name" value="Endonuclease/exonuclease/phosphatase"/>
    <property type="match status" value="1"/>
</dbReference>
<proteinExistence type="predicted"/>
<dbReference type="OrthoDB" id="1741517at2759"/>
<dbReference type="AlphaFoldDB" id="A0A5B6V9C1"/>
<dbReference type="EMBL" id="SMMG02000007">
    <property type="protein sequence ID" value="KAA3465546.1"/>
    <property type="molecule type" value="Genomic_DNA"/>
</dbReference>
<keyword evidence="2" id="KW-0548">Nucleotidyltransferase</keyword>
<reference evidence="3" key="1">
    <citation type="journal article" date="2019" name="Plant Biotechnol. J.">
        <title>Genome sequencing of the Australian wild diploid species Gossypium australe highlights disease resistance and delayed gland morphogenesis.</title>
        <authorList>
            <person name="Cai Y."/>
            <person name="Cai X."/>
            <person name="Wang Q."/>
            <person name="Wang P."/>
            <person name="Zhang Y."/>
            <person name="Cai C."/>
            <person name="Xu Y."/>
            <person name="Wang K."/>
            <person name="Zhou Z."/>
            <person name="Wang C."/>
            <person name="Geng S."/>
            <person name="Li B."/>
            <person name="Dong Q."/>
            <person name="Hou Y."/>
            <person name="Wang H."/>
            <person name="Ai P."/>
            <person name="Liu Z."/>
            <person name="Yi F."/>
            <person name="Sun M."/>
            <person name="An G."/>
            <person name="Cheng J."/>
            <person name="Zhang Y."/>
            <person name="Shi Q."/>
            <person name="Xie Y."/>
            <person name="Shi X."/>
            <person name="Chang Y."/>
            <person name="Huang F."/>
            <person name="Chen Y."/>
            <person name="Hong S."/>
            <person name="Mi L."/>
            <person name="Sun Q."/>
            <person name="Zhang L."/>
            <person name="Zhou B."/>
            <person name="Peng R."/>
            <person name="Zhang X."/>
            <person name="Liu F."/>
        </authorList>
    </citation>
    <scope>NUCLEOTIDE SEQUENCE [LARGE SCALE GENOMIC DNA]</scope>
    <source>
        <strain evidence="3">cv. PA1801</strain>
    </source>
</reference>
<name>A0A5B6V9C1_9ROSI</name>
<dbReference type="Pfam" id="PF03372">
    <property type="entry name" value="Exo_endo_phos"/>
    <property type="match status" value="1"/>
</dbReference>
<keyword evidence="3" id="KW-1185">Reference proteome</keyword>
<evidence type="ECO:0000313" key="3">
    <source>
        <dbReference type="Proteomes" id="UP000325315"/>
    </source>
</evidence>
<dbReference type="Proteomes" id="UP000325315">
    <property type="component" value="Unassembled WGS sequence"/>
</dbReference>
<dbReference type="GO" id="GO:0003964">
    <property type="term" value="F:RNA-directed DNA polymerase activity"/>
    <property type="evidence" value="ECO:0007669"/>
    <property type="project" value="UniProtKB-KW"/>
</dbReference>
<keyword evidence="2" id="KW-0695">RNA-directed DNA polymerase</keyword>
<evidence type="ECO:0000259" key="1">
    <source>
        <dbReference type="Pfam" id="PF03372"/>
    </source>
</evidence>
<protein>
    <submittedName>
        <fullName evidence="2">Reverse transcriptase</fullName>
    </submittedName>
</protein>
<comment type="caution">
    <text evidence="2">The sequence shown here is derived from an EMBL/GenBank/DDBJ whole genome shotgun (WGS) entry which is preliminary data.</text>
</comment>